<evidence type="ECO:0000313" key="3">
    <source>
        <dbReference type="Proteomes" id="UP001302676"/>
    </source>
</evidence>
<protein>
    <submittedName>
        <fullName evidence="2">Uncharacterized protein</fullName>
    </submittedName>
</protein>
<reference evidence="2" key="2">
    <citation type="submission" date="2023-05" db="EMBL/GenBank/DDBJ databases">
        <authorList>
            <consortium name="Lawrence Berkeley National Laboratory"/>
            <person name="Steindorff A."/>
            <person name="Hensen N."/>
            <person name="Bonometti L."/>
            <person name="Westerberg I."/>
            <person name="Brannstrom I.O."/>
            <person name="Guillou S."/>
            <person name="Cros-Aarteil S."/>
            <person name="Calhoun S."/>
            <person name="Haridas S."/>
            <person name="Kuo A."/>
            <person name="Mondo S."/>
            <person name="Pangilinan J."/>
            <person name="Riley R."/>
            <person name="Labutti K."/>
            <person name="Andreopoulos B."/>
            <person name="Lipzen A."/>
            <person name="Chen C."/>
            <person name="Yanf M."/>
            <person name="Daum C."/>
            <person name="Ng V."/>
            <person name="Clum A."/>
            <person name="Ohm R."/>
            <person name="Martin F."/>
            <person name="Silar P."/>
            <person name="Natvig D."/>
            <person name="Lalanne C."/>
            <person name="Gautier V."/>
            <person name="Ament-Velasquez S.L."/>
            <person name="Kruys A."/>
            <person name="Hutchinson M.I."/>
            <person name="Powell A.J."/>
            <person name="Barry K."/>
            <person name="Miller A.N."/>
            <person name="Grigoriev I.V."/>
            <person name="Debuchy R."/>
            <person name="Gladieux P."/>
            <person name="Thoren M.H."/>
            <person name="Johannesson H."/>
        </authorList>
    </citation>
    <scope>NUCLEOTIDE SEQUENCE</scope>
    <source>
        <strain evidence="2">CBS 141.50</strain>
    </source>
</reference>
<dbReference type="GeneID" id="87818572"/>
<reference evidence="2" key="1">
    <citation type="journal article" date="2023" name="Mol. Phylogenet. Evol.">
        <title>Genome-scale phylogeny and comparative genomics of the fungal order Sordariales.</title>
        <authorList>
            <person name="Hensen N."/>
            <person name="Bonometti L."/>
            <person name="Westerberg I."/>
            <person name="Brannstrom I.O."/>
            <person name="Guillou S."/>
            <person name="Cros-Aarteil S."/>
            <person name="Calhoun S."/>
            <person name="Haridas S."/>
            <person name="Kuo A."/>
            <person name="Mondo S."/>
            <person name="Pangilinan J."/>
            <person name="Riley R."/>
            <person name="LaButti K."/>
            <person name="Andreopoulos B."/>
            <person name="Lipzen A."/>
            <person name="Chen C."/>
            <person name="Yan M."/>
            <person name="Daum C."/>
            <person name="Ng V."/>
            <person name="Clum A."/>
            <person name="Steindorff A."/>
            <person name="Ohm R.A."/>
            <person name="Martin F."/>
            <person name="Silar P."/>
            <person name="Natvig D.O."/>
            <person name="Lalanne C."/>
            <person name="Gautier V."/>
            <person name="Ament-Velasquez S.L."/>
            <person name="Kruys A."/>
            <person name="Hutchinson M.I."/>
            <person name="Powell A.J."/>
            <person name="Barry K."/>
            <person name="Miller A.N."/>
            <person name="Grigoriev I.V."/>
            <person name="Debuchy R."/>
            <person name="Gladieux P."/>
            <person name="Hiltunen Thoren M."/>
            <person name="Johannesson H."/>
        </authorList>
    </citation>
    <scope>NUCLEOTIDE SEQUENCE</scope>
    <source>
        <strain evidence="2">CBS 141.50</strain>
    </source>
</reference>
<dbReference type="Proteomes" id="UP001302676">
    <property type="component" value="Unassembled WGS sequence"/>
</dbReference>
<feature type="region of interest" description="Disordered" evidence="1">
    <location>
        <begin position="84"/>
        <end position="154"/>
    </location>
</feature>
<dbReference type="EMBL" id="MU853631">
    <property type="protein sequence ID" value="KAK4140464.1"/>
    <property type="molecule type" value="Genomic_DNA"/>
</dbReference>
<comment type="caution">
    <text evidence="2">The sequence shown here is derived from an EMBL/GenBank/DDBJ whole genome shotgun (WGS) entry which is preliminary data.</text>
</comment>
<name>A0AAN6UWX8_9PEZI</name>
<proteinExistence type="predicted"/>
<sequence length="228" mass="26891">MCIRLIFICPRCFFRSGHWRIERFESHGNNCAIIQKFQKLMEPDHFKRWSCVNKECGYSEDGKEKIAQKIVEVEVDQMIRQTRRDTANTIMNRPEENPDFEEFERESTVPLSGDDESGQSGGIDEDEEMADADPEEEEDEEEEEEEEEGEVEDFVTHRDRLVAEIALRGQADVPTRWPRWFEEEDELLTLLRQHGTPINVIPNFLARHSKNGCDTRWTKIRRRQMAGR</sequence>
<accession>A0AAN6UWX8</accession>
<organism evidence="2 3">
    <name type="scientific">Dichotomopilus funicola</name>
    <dbReference type="NCBI Taxonomy" id="1934379"/>
    <lineage>
        <taxon>Eukaryota</taxon>
        <taxon>Fungi</taxon>
        <taxon>Dikarya</taxon>
        <taxon>Ascomycota</taxon>
        <taxon>Pezizomycotina</taxon>
        <taxon>Sordariomycetes</taxon>
        <taxon>Sordariomycetidae</taxon>
        <taxon>Sordariales</taxon>
        <taxon>Chaetomiaceae</taxon>
        <taxon>Dichotomopilus</taxon>
    </lineage>
</organism>
<keyword evidence="3" id="KW-1185">Reference proteome</keyword>
<evidence type="ECO:0000313" key="2">
    <source>
        <dbReference type="EMBL" id="KAK4140464.1"/>
    </source>
</evidence>
<evidence type="ECO:0000256" key="1">
    <source>
        <dbReference type="SAM" id="MobiDB-lite"/>
    </source>
</evidence>
<dbReference type="RefSeq" id="XP_062633835.1">
    <property type="nucleotide sequence ID" value="XM_062781959.1"/>
</dbReference>
<feature type="compositionally biased region" description="Acidic residues" evidence="1">
    <location>
        <begin position="113"/>
        <end position="153"/>
    </location>
</feature>
<dbReference type="AlphaFoldDB" id="A0AAN6UWX8"/>
<gene>
    <name evidence="2" type="ORF">C8A04DRAFT_32048</name>
</gene>